<evidence type="ECO:0000313" key="12">
    <source>
        <dbReference type="EMBL" id="MEC4721126.1"/>
    </source>
</evidence>
<evidence type="ECO:0000256" key="4">
    <source>
        <dbReference type="ARBA" id="ARBA00022481"/>
    </source>
</evidence>
<keyword evidence="3" id="KW-1003">Cell membrane</keyword>
<dbReference type="EMBL" id="JAWIIV010000016">
    <property type="protein sequence ID" value="MEC4721126.1"/>
    <property type="molecule type" value="Genomic_DNA"/>
</dbReference>
<dbReference type="SUPFAM" id="SSF54523">
    <property type="entry name" value="Pili subunits"/>
    <property type="match status" value="1"/>
</dbReference>
<dbReference type="Pfam" id="PF07963">
    <property type="entry name" value="N_methyl"/>
    <property type="match status" value="1"/>
</dbReference>
<dbReference type="Pfam" id="PF12019">
    <property type="entry name" value="GspH"/>
    <property type="match status" value="1"/>
</dbReference>
<keyword evidence="13" id="KW-1185">Reference proteome</keyword>
<keyword evidence="8" id="KW-0472">Membrane</keyword>
<proteinExistence type="inferred from homology"/>
<protein>
    <recommendedName>
        <fullName evidence="2">Type II secretion system protein H</fullName>
    </recommendedName>
    <alternativeName>
        <fullName evidence="10">General secretion pathway protein H</fullName>
    </alternativeName>
</protein>
<name>A0ABU6JBV9_9BURK</name>
<feature type="domain" description="General secretion pathway GspH" evidence="11">
    <location>
        <begin position="52"/>
        <end position="169"/>
    </location>
</feature>
<evidence type="ECO:0000256" key="8">
    <source>
        <dbReference type="ARBA" id="ARBA00023136"/>
    </source>
</evidence>
<evidence type="ECO:0000259" key="11">
    <source>
        <dbReference type="Pfam" id="PF12019"/>
    </source>
</evidence>
<evidence type="ECO:0000256" key="6">
    <source>
        <dbReference type="ARBA" id="ARBA00022692"/>
    </source>
</evidence>
<dbReference type="NCBIfam" id="TIGR02532">
    <property type="entry name" value="IV_pilin_GFxxxE"/>
    <property type="match status" value="1"/>
</dbReference>
<dbReference type="Proteomes" id="UP001352263">
    <property type="component" value="Unassembled WGS sequence"/>
</dbReference>
<evidence type="ECO:0000256" key="5">
    <source>
        <dbReference type="ARBA" id="ARBA00022519"/>
    </source>
</evidence>
<comment type="subcellular location">
    <subcellularLocation>
        <location evidence="1">Cell inner membrane</location>
        <topology evidence="1">Single-pass membrane protein</topology>
    </subcellularLocation>
</comment>
<comment type="caution">
    <text evidence="12">The sequence shown here is derived from an EMBL/GenBank/DDBJ whole genome shotgun (WGS) entry which is preliminary data.</text>
</comment>
<evidence type="ECO:0000256" key="1">
    <source>
        <dbReference type="ARBA" id="ARBA00004377"/>
    </source>
</evidence>
<keyword evidence="7" id="KW-1133">Transmembrane helix</keyword>
<dbReference type="InterPro" id="IPR012902">
    <property type="entry name" value="N_methyl_site"/>
</dbReference>
<keyword evidence="4" id="KW-0488">Methylation</keyword>
<evidence type="ECO:0000256" key="7">
    <source>
        <dbReference type="ARBA" id="ARBA00022989"/>
    </source>
</evidence>
<dbReference type="Gene3D" id="3.55.40.10">
    <property type="entry name" value="minor pseudopilin epsh domain"/>
    <property type="match status" value="1"/>
</dbReference>
<dbReference type="RefSeq" id="WP_326507834.1">
    <property type="nucleotide sequence ID" value="NZ_JAWIIV010000016.1"/>
</dbReference>
<organism evidence="12 13">
    <name type="scientific">Noviherbaspirillum album</name>
    <dbReference type="NCBI Taxonomy" id="3080276"/>
    <lineage>
        <taxon>Bacteria</taxon>
        <taxon>Pseudomonadati</taxon>
        <taxon>Pseudomonadota</taxon>
        <taxon>Betaproteobacteria</taxon>
        <taxon>Burkholderiales</taxon>
        <taxon>Oxalobacteraceae</taxon>
        <taxon>Noviherbaspirillum</taxon>
    </lineage>
</organism>
<accession>A0ABU6JBV9</accession>
<evidence type="ECO:0000256" key="3">
    <source>
        <dbReference type="ARBA" id="ARBA00022475"/>
    </source>
</evidence>
<evidence type="ECO:0000256" key="9">
    <source>
        <dbReference type="ARBA" id="ARBA00025772"/>
    </source>
</evidence>
<dbReference type="InterPro" id="IPR022346">
    <property type="entry name" value="T2SS_GspH"/>
</dbReference>
<evidence type="ECO:0000256" key="2">
    <source>
        <dbReference type="ARBA" id="ARBA00021549"/>
    </source>
</evidence>
<keyword evidence="5" id="KW-0997">Cell inner membrane</keyword>
<sequence>MRTVNNRMGYRQRAGFSLIELMIVVLIAAVLAGMAAPSFGRLIESQRLTGTVNDFLASIQLARSEAIKRGRRVDLVPAGTAWTDGWVVLIDENDNQSIDSGETIVHRHEPAAAGMSITSKLSDNAKLYIAYNGTGRTRTNAAGGQQFQSGSISFELGEQRRKIVLNALGRPRTCKLTAGEASC</sequence>
<dbReference type="InterPro" id="IPR045584">
    <property type="entry name" value="Pilin-like"/>
</dbReference>
<keyword evidence="6" id="KW-0812">Transmembrane</keyword>
<dbReference type="PROSITE" id="PS00409">
    <property type="entry name" value="PROKAR_NTER_METHYL"/>
    <property type="match status" value="1"/>
</dbReference>
<comment type="similarity">
    <text evidence="9">Belongs to the GSP H family.</text>
</comment>
<gene>
    <name evidence="12" type="ORF">RY831_18330</name>
</gene>
<evidence type="ECO:0000313" key="13">
    <source>
        <dbReference type="Proteomes" id="UP001352263"/>
    </source>
</evidence>
<evidence type="ECO:0000256" key="10">
    <source>
        <dbReference type="ARBA" id="ARBA00030775"/>
    </source>
</evidence>
<reference evidence="12 13" key="1">
    <citation type="submission" date="2023-10" db="EMBL/GenBank/DDBJ databases">
        <title>Noviherbaspirillum sp. CPCC 100848 genome assembly.</title>
        <authorList>
            <person name="Li X.Y."/>
            <person name="Fang X.M."/>
        </authorList>
    </citation>
    <scope>NUCLEOTIDE SEQUENCE [LARGE SCALE GENOMIC DNA]</scope>
    <source>
        <strain evidence="12 13">CPCC 100848</strain>
    </source>
</reference>